<feature type="domain" description="TfoX N-terminal" evidence="2">
    <location>
        <begin position="13"/>
        <end position="97"/>
    </location>
</feature>
<dbReference type="InterPro" id="IPR007076">
    <property type="entry name" value="TfoX_N"/>
</dbReference>
<feature type="region of interest" description="Disordered" evidence="1">
    <location>
        <begin position="95"/>
        <end position="124"/>
    </location>
</feature>
<gene>
    <name evidence="3" type="ORF">BDD16_001860</name>
</gene>
<evidence type="ECO:0000259" key="2">
    <source>
        <dbReference type="Pfam" id="PF04993"/>
    </source>
</evidence>
<name>A0A7Y9QZM5_9BURK</name>
<evidence type="ECO:0000313" key="4">
    <source>
        <dbReference type="Proteomes" id="UP000518288"/>
    </source>
</evidence>
<dbReference type="EMBL" id="JACCFH010000001">
    <property type="protein sequence ID" value="NYG32874.1"/>
    <property type="molecule type" value="Genomic_DNA"/>
</dbReference>
<accession>A0A7Y9QZM5</accession>
<sequence>MSTDRTFIDHLADQLHGFGAFAHRKMFGEYALYLDAKVVALVCDNQLFVKPTDAGRALLGPDAAMGPPYPGAKPHFQVSDLIDEREALARLLRVTAEALPEPKPKKPTQPKTPTPAARRSRAPG</sequence>
<dbReference type="Proteomes" id="UP000518288">
    <property type="component" value="Unassembled WGS sequence"/>
</dbReference>
<organism evidence="3 4">
    <name type="scientific">Sphaerotilus montanus</name>
    <dbReference type="NCBI Taxonomy" id="522889"/>
    <lineage>
        <taxon>Bacteria</taxon>
        <taxon>Pseudomonadati</taxon>
        <taxon>Pseudomonadota</taxon>
        <taxon>Betaproteobacteria</taxon>
        <taxon>Burkholderiales</taxon>
        <taxon>Sphaerotilaceae</taxon>
        <taxon>Sphaerotilus</taxon>
    </lineage>
</organism>
<comment type="caution">
    <text evidence="3">The sequence shown here is derived from an EMBL/GenBank/DDBJ whole genome shotgun (WGS) entry which is preliminary data.</text>
</comment>
<evidence type="ECO:0000313" key="3">
    <source>
        <dbReference type="EMBL" id="NYG32874.1"/>
    </source>
</evidence>
<evidence type="ECO:0000256" key="1">
    <source>
        <dbReference type="SAM" id="MobiDB-lite"/>
    </source>
</evidence>
<dbReference type="Pfam" id="PF04993">
    <property type="entry name" value="TfoX_N"/>
    <property type="match status" value="1"/>
</dbReference>
<protein>
    <submittedName>
        <fullName evidence="3">TfoX/Sxy family transcriptional regulator of competence genes</fullName>
    </submittedName>
</protein>
<dbReference type="SUPFAM" id="SSF159894">
    <property type="entry name" value="YgaC/TfoX-N like"/>
    <property type="match status" value="1"/>
</dbReference>
<dbReference type="RefSeq" id="WP_179633706.1">
    <property type="nucleotide sequence ID" value="NZ_JACCFH010000001.1"/>
</dbReference>
<dbReference type="Gene3D" id="3.30.1460.30">
    <property type="entry name" value="YgaC/TfoX-N like chaperone"/>
    <property type="match status" value="1"/>
</dbReference>
<keyword evidence="4" id="KW-1185">Reference proteome</keyword>
<reference evidence="3 4" key="1">
    <citation type="submission" date="2020-07" db="EMBL/GenBank/DDBJ databases">
        <title>Genomic Encyclopedia of Archaeal and Bacterial Type Strains, Phase II (KMG-II): from individual species to whole genera.</title>
        <authorList>
            <person name="Goeker M."/>
        </authorList>
    </citation>
    <scope>NUCLEOTIDE SEQUENCE [LARGE SCALE GENOMIC DNA]</scope>
    <source>
        <strain evidence="3 4">DSM 21226</strain>
    </source>
</reference>
<dbReference type="AlphaFoldDB" id="A0A7Y9QZM5"/>
<proteinExistence type="predicted"/>